<evidence type="ECO:0000256" key="5">
    <source>
        <dbReference type="ARBA" id="ARBA00023004"/>
    </source>
</evidence>
<sequence length="479" mass="56461">MFESDGYLYYYDTGTGKVINVDYDINKIIKRLFTYEDNVDSFIKYMKDEGISNEKLREFIEFVYEEDLLKGVDINNLYTVEYLQYVKNQVNNNCGQLILELTGRCNLRCKYCIYNDSYENMRNFNCNDMTTDVIRKAIDYVKEHSKDEVDITFYGGEPLLRFEEMKYAIEYAKETIRDKVISYGFTTNLTLLNEKIAKYLASVGNMHILCSIDGPEDVHDRCRVFKNGEGTHKQVMKNFDILVNAFKNAKNSTVKVNSVLTPPFTFEKMNYINNYFNKFKNKIKDFSVEITYPVDGSLPEEFYDETLQVSNVIDRWNKDSFYKKYDICINEEMVWKDLFRIHNRLITQQASNWVPFNACCIPGARRIYVDTEGYIYPCERIGKAPILGHVDYGIKLDELLKNYIIDYSKKSIDSCKNCWAVKMCPICYVNRMTEKEISGRAHLNCELYRQAIKSDLSFYHSMLNKKPERLKKINEISYY</sequence>
<dbReference type="InterPro" id="IPR023885">
    <property type="entry name" value="4Fe4S-binding_SPASM_dom"/>
</dbReference>
<dbReference type="SFLD" id="SFLDG01386">
    <property type="entry name" value="main_SPASM_domain-containing"/>
    <property type="match status" value="1"/>
</dbReference>
<name>A0A9X2MLG8_9FIRM</name>
<evidence type="ECO:0000256" key="3">
    <source>
        <dbReference type="ARBA" id="ARBA00022691"/>
    </source>
</evidence>
<dbReference type="Proteomes" id="UP001142078">
    <property type="component" value="Unassembled WGS sequence"/>
</dbReference>
<dbReference type="Pfam" id="PF04055">
    <property type="entry name" value="Radical_SAM"/>
    <property type="match status" value="1"/>
</dbReference>
<dbReference type="RefSeq" id="WP_257490643.1">
    <property type="nucleotide sequence ID" value="NZ_JANJZL010000013.1"/>
</dbReference>
<dbReference type="InterPro" id="IPR023867">
    <property type="entry name" value="Sulphatase_maturase_rSAM"/>
</dbReference>
<dbReference type="SMART" id="SM00729">
    <property type="entry name" value="Elp3"/>
    <property type="match status" value="1"/>
</dbReference>
<protein>
    <submittedName>
        <fullName evidence="8">Radical SAM protein</fullName>
    </submittedName>
</protein>
<dbReference type="PROSITE" id="PS51918">
    <property type="entry name" value="RADICAL_SAM"/>
    <property type="match status" value="1"/>
</dbReference>
<dbReference type="PANTHER" id="PTHR43273">
    <property type="entry name" value="ANAEROBIC SULFATASE-MATURATING ENZYME HOMOLOG ASLB-RELATED"/>
    <property type="match status" value="1"/>
</dbReference>
<dbReference type="GO" id="GO:0051539">
    <property type="term" value="F:4 iron, 4 sulfur cluster binding"/>
    <property type="evidence" value="ECO:0007669"/>
    <property type="project" value="UniProtKB-KW"/>
</dbReference>
<dbReference type="SFLD" id="SFLDS00029">
    <property type="entry name" value="Radical_SAM"/>
    <property type="match status" value="1"/>
</dbReference>
<keyword evidence="5" id="KW-0408">Iron</keyword>
<evidence type="ECO:0000256" key="2">
    <source>
        <dbReference type="ARBA" id="ARBA00022485"/>
    </source>
</evidence>
<evidence type="ECO:0000256" key="4">
    <source>
        <dbReference type="ARBA" id="ARBA00022723"/>
    </source>
</evidence>
<keyword evidence="6" id="KW-0411">Iron-sulfur</keyword>
<dbReference type="GO" id="GO:0046872">
    <property type="term" value="F:metal ion binding"/>
    <property type="evidence" value="ECO:0007669"/>
    <property type="project" value="UniProtKB-KW"/>
</dbReference>
<dbReference type="AlphaFoldDB" id="A0A9X2MLG8"/>
<reference evidence="8" key="1">
    <citation type="submission" date="2022-07" db="EMBL/GenBank/DDBJ databases">
        <title>Enhanced cultured diversity of the mouse gut microbiota enables custom-made synthetic communities.</title>
        <authorList>
            <person name="Afrizal A."/>
        </authorList>
    </citation>
    <scope>NUCLEOTIDE SEQUENCE</scope>
    <source>
        <strain evidence="8">DSM 29482</strain>
    </source>
</reference>
<comment type="cofactor">
    <cofactor evidence="1">
        <name>[4Fe-4S] cluster</name>
        <dbReference type="ChEBI" id="CHEBI:49883"/>
    </cofactor>
</comment>
<accession>A0A9X2MLG8</accession>
<dbReference type="PANTHER" id="PTHR43273:SF8">
    <property type="entry name" value="RADICAL SAM DOMAIN PROTEIN"/>
    <property type="match status" value="1"/>
</dbReference>
<dbReference type="GO" id="GO:0032324">
    <property type="term" value="P:molybdopterin cofactor biosynthetic process"/>
    <property type="evidence" value="ECO:0007669"/>
    <property type="project" value="UniProtKB-ARBA"/>
</dbReference>
<dbReference type="GO" id="GO:0016491">
    <property type="term" value="F:oxidoreductase activity"/>
    <property type="evidence" value="ECO:0007669"/>
    <property type="project" value="InterPro"/>
</dbReference>
<dbReference type="EMBL" id="JANJZL010000013">
    <property type="protein sequence ID" value="MCR2045220.1"/>
    <property type="molecule type" value="Genomic_DNA"/>
</dbReference>
<evidence type="ECO:0000256" key="6">
    <source>
        <dbReference type="ARBA" id="ARBA00023014"/>
    </source>
</evidence>
<feature type="domain" description="Radical SAM core" evidence="7">
    <location>
        <begin position="91"/>
        <end position="323"/>
    </location>
</feature>
<dbReference type="InterPro" id="IPR000385">
    <property type="entry name" value="MoaA_NifB_PqqE_Fe-S-bd_CS"/>
</dbReference>
<keyword evidence="3" id="KW-0949">S-adenosyl-L-methionine</keyword>
<dbReference type="SFLD" id="SFLDG01067">
    <property type="entry name" value="SPASM/twitch_domain_containing"/>
    <property type="match status" value="1"/>
</dbReference>
<keyword evidence="4" id="KW-0479">Metal-binding</keyword>
<keyword evidence="2" id="KW-0004">4Fe-4S</keyword>
<dbReference type="SFLD" id="SFLDG01384">
    <property type="entry name" value="thioether_bond_formation_requi"/>
    <property type="match status" value="1"/>
</dbReference>
<evidence type="ECO:0000256" key="1">
    <source>
        <dbReference type="ARBA" id="ARBA00001966"/>
    </source>
</evidence>
<dbReference type="InterPro" id="IPR007197">
    <property type="entry name" value="rSAM"/>
</dbReference>
<dbReference type="InterPro" id="IPR013785">
    <property type="entry name" value="Aldolase_TIM"/>
</dbReference>
<dbReference type="SUPFAM" id="SSF102114">
    <property type="entry name" value="Radical SAM enzymes"/>
    <property type="match status" value="1"/>
</dbReference>
<dbReference type="PROSITE" id="PS01305">
    <property type="entry name" value="MOAA_NIFB_PQQE"/>
    <property type="match status" value="1"/>
</dbReference>
<keyword evidence="9" id="KW-1185">Reference proteome</keyword>
<evidence type="ECO:0000313" key="8">
    <source>
        <dbReference type="EMBL" id="MCR2045220.1"/>
    </source>
</evidence>
<comment type="caution">
    <text evidence="8">The sequence shown here is derived from an EMBL/GenBank/DDBJ whole genome shotgun (WGS) entry which is preliminary data.</text>
</comment>
<proteinExistence type="predicted"/>
<gene>
    <name evidence="8" type="ORF">NSA23_14005</name>
</gene>
<evidence type="ECO:0000259" key="7">
    <source>
        <dbReference type="PROSITE" id="PS51918"/>
    </source>
</evidence>
<dbReference type="InterPro" id="IPR058240">
    <property type="entry name" value="rSAM_sf"/>
</dbReference>
<dbReference type="InterPro" id="IPR006638">
    <property type="entry name" value="Elp3/MiaA/NifB-like_rSAM"/>
</dbReference>
<dbReference type="Gene3D" id="3.20.20.70">
    <property type="entry name" value="Aldolase class I"/>
    <property type="match status" value="1"/>
</dbReference>
<organism evidence="8 9">
    <name type="scientific">Anaerosalibacter massiliensis</name>
    <dbReference type="NCBI Taxonomy" id="1347392"/>
    <lineage>
        <taxon>Bacteria</taxon>
        <taxon>Bacillati</taxon>
        <taxon>Bacillota</taxon>
        <taxon>Tissierellia</taxon>
        <taxon>Tissierellales</taxon>
        <taxon>Sporanaerobacteraceae</taxon>
        <taxon>Anaerosalibacter</taxon>
    </lineage>
</organism>
<dbReference type="CDD" id="cd01335">
    <property type="entry name" value="Radical_SAM"/>
    <property type="match status" value="1"/>
</dbReference>
<evidence type="ECO:0000313" key="9">
    <source>
        <dbReference type="Proteomes" id="UP001142078"/>
    </source>
</evidence>
<dbReference type="NCBIfam" id="TIGR04085">
    <property type="entry name" value="rSAM_more_4Fe4S"/>
    <property type="match status" value="1"/>
</dbReference>